<keyword evidence="1" id="KW-0732">Signal</keyword>
<organism evidence="2 3">
    <name type="scientific">Leptotrichia hofstadii</name>
    <dbReference type="NCBI Taxonomy" id="157688"/>
    <lineage>
        <taxon>Bacteria</taxon>
        <taxon>Fusobacteriati</taxon>
        <taxon>Fusobacteriota</taxon>
        <taxon>Fusobacteriia</taxon>
        <taxon>Fusobacteriales</taxon>
        <taxon>Leptotrichiaceae</taxon>
        <taxon>Leptotrichia</taxon>
    </lineage>
</organism>
<evidence type="ECO:0000313" key="2">
    <source>
        <dbReference type="EMBL" id="BBM38338.1"/>
    </source>
</evidence>
<dbReference type="EMBL" id="AP019823">
    <property type="protein sequence ID" value="BBM38338.1"/>
    <property type="molecule type" value="Genomic_DNA"/>
</dbReference>
<dbReference type="NCBIfam" id="NF038353">
    <property type="entry name" value="FxLYD_dom"/>
    <property type="match status" value="1"/>
</dbReference>
<keyword evidence="3" id="KW-1185">Reference proteome</keyword>
<protein>
    <recommendedName>
        <fullName evidence="4">Lipoprotein</fullName>
    </recommendedName>
</protein>
<dbReference type="Proteomes" id="UP000321892">
    <property type="component" value="Chromosome"/>
</dbReference>
<gene>
    <name evidence="2" type="ORF">JCM16775_1046</name>
</gene>
<name>A0A510JGD3_9FUSO</name>
<dbReference type="InterPro" id="IPR047676">
    <property type="entry name" value="FxLYD_dom"/>
</dbReference>
<feature type="signal peptide" evidence="1">
    <location>
        <begin position="1"/>
        <end position="22"/>
    </location>
</feature>
<evidence type="ECO:0000313" key="3">
    <source>
        <dbReference type="Proteomes" id="UP000321892"/>
    </source>
</evidence>
<feature type="chain" id="PRO_5021696773" description="Lipoprotein" evidence="1">
    <location>
        <begin position="23"/>
        <end position="151"/>
    </location>
</feature>
<dbReference type="PROSITE" id="PS51257">
    <property type="entry name" value="PROKAR_LIPOPROTEIN"/>
    <property type="match status" value="1"/>
</dbReference>
<evidence type="ECO:0000256" key="1">
    <source>
        <dbReference type="SAM" id="SignalP"/>
    </source>
</evidence>
<dbReference type="OrthoDB" id="80745at2"/>
<evidence type="ECO:0008006" key="4">
    <source>
        <dbReference type="Google" id="ProtNLM"/>
    </source>
</evidence>
<proteinExistence type="predicted"/>
<dbReference type="KEGG" id="lhf:JCM16775_1046"/>
<reference evidence="2 3" key="1">
    <citation type="submission" date="2019-07" db="EMBL/GenBank/DDBJ databases">
        <title>Complete Genome Sequence of Leptotrichia hofstadii Strain JCM16775.</title>
        <authorList>
            <person name="Watanabe S."/>
            <person name="Cui L."/>
        </authorList>
    </citation>
    <scope>NUCLEOTIDE SEQUENCE [LARGE SCALE GENOMIC DNA]</scope>
    <source>
        <strain evidence="2 3">JCM16775</strain>
    </source>
</reference>
<sequence length="151" mass="15498">MKKIIMIMGTALVLSSCGVVGAAGSIAGGTIKAAGTVTGAVIKTTGNIIGGIIGGNDGEINAKGVKYKFSKAKVENDGNTTIVTGVLTNSGSRKENVTIEIPCFDKKGTKVGDAVDSTDSIDKNKKWEFRAVLNSGDVKACKVKDAYVNAQ</sequence>
<dbReference type="AlphaFoldDB" id="A0A510JGD3"/>
<accession>A0A510JGD3</accession>
<dbReference type="RefSeq" id="WP_026746521.1">
    <property type="nucleotide sequence ID" value="NZ_AP019823.1"/>
</dbReference>